<dbReference type="GO" id="GO:0009231">
    <property type="term" value="P:riboflavin biosynthetic process"/>
    <property type="evidence" value="ECO:0007669"/>
    <property type="project" value="InterPro"/>
</dbReference>
<dbReference type="SUPFAM" id="SSF53597">
    <property type="entry name" value="Dihydrofolate reductase-like"/>
    <property type="match status" value="1"/>
</dbReference>
<gene>
    <name evidence="3" type="ORF">A5888_002107</name>
    <name evidence="2" type="ORF">A5888_002717</name>
</gene>
<evidence type="ECO:0000313" key="3">
    <source>
        <dbReference type="EMBL" id="WYJ90350.1"/>
    </source>
</evidence>
<dbReference type="InterPro" id="IPR024072">
    <property type="entry name" value="DHFR-like_dom_sf"/>
</dbReference>
<dbReference type="OrthoDB" id="195113at2"/>
<proteinExistence type="predicted"/>
<dbReference type="GO" id="GO:0008703">
    <property type="term" value="F:5-amino-6-(5-phosphoribosylamino)uracil reductase activity"/>
    <property type="evidence" value="ECO:0007669"/>
    <property type="project" value="InterPro"/>
</dbReference>
<dbReference type="PANTHER" id="PTHR38011:SF11">
    <property type="entry name" value="2,5-DIAMINO-6-RIBOSYLAMINO-4(3H)-PYRIMIDINONE 5'-PHOSPHATE REDUCTASE"/>
    <property type="match status" value="1"/>
</dbReference>
<reference evidence="2" key="1">
    <citation type="submission" date="2017-05" db="EMBL/GenBank/DDBJ databases">
        <title>The Genome Sequence of Enterococcus sp. 9E7_DIV0242.</title>
        <authorList>
            <consortium name="The Broad Institute Genomics Platform"/>
            <consortium name="The Broad Institute Genomic Center for Infectious Diseases"/>
            <person name="Earl A."/>
            <person name="Manson A."/>
            <person name="Schwartman J."/>
            <person name="Gilmore M."/>
            <person name="Abouelleil A."/>
            <person name="Cao P."/>
            <person name="Chapman S."/>
            <person name="Cusick C."/>
            <person name="Shea T."/>
            <person name="Young S."/>
            <person name="Neafsey D."/>
            <person name="Nusbaum C."/>
            <person name="Birren B."/>
        </authorList>
    </citation>
    <scope>NUCLEOTIDE SEQUENCE [LARGE SCALE GENOMIC DNA]</scope>
    <source>
        <strain evidence="2">9E7_DIV0242</strain>
    </source>
</reference>
<sequence>MSRKIILYIATSLDGYIAEEDGAIDFLTAESSPEVGEFDSYTQLLERIDTVVLGRTTYDQLVNELMPDQYPYEEQKSYIITHHPIEGTDQLIFTDERPEQLIQRLKSEEGKDIWIIGGGQIIAPLIANNLIDEYVITTVPILLGQGISLFHEMDAAVQLAVVDTTIENGLITSVYSRVSE</sequence>
<dbReference type="Gene3D" id="3.40.430.10">
    <property type="entry name" value="Dihydrofolate Reductase, subunit A"/>
    <property type="match status" value="1"/>
</dbReference>
<reference evidence="3" key="3">
    <citation type="submission" date="2024-03" db="EMBL/GenBank/DDBJ databases">
        <title>The Genome Sequence of Enterococcus sp. DIV0242b.</title>
        <authorList>
            <consortium name="The Broad Institute Genomics Platform"/>
            <consortium name="The Broad Institute Microbial Omics Core"/>
            <consortium name="The Broad Institute Genomic Center for Infectious Diseases"/>
            <person name="Earl A."/>
            <person name="Manson A."/>
            <person name="Gilmore M."/>
            <person name="Schwartman J."/>
            <person name="Shea T."/>
            <person name="Abouelleil A."/>
            <person name="Cao P."/>
            <person name="Chapman S."/>
            <person name="Cusick C."/>
            <person name="Young S."/>
            <person name="Neafsey D."/>
            <person name="Nusbaum C."/>
            <person name="Birren B."/>
        </authorList>
    </citation>
    <scope>NUCLEOTIDE SEQUENCE</scope>
    <source>
        <strain evidence="3">9E7_DIV0242</strain>
    </source>
</reference>
<feature type="domain" description="Bacterial bifunctional deaminase-reductase C-terminal" evidence="1">
    <location>
        <begin position="3"/>
        <end position="156"/>
    </location>
</feature>
<dbReference type="AlphaFoldDB" id="A0A242K6S3"/>
<dbReference type="EMBL" id="NGMM01000004">
    <property type="protein sequence ID" value="OTP14616.1"/>
    <property type="molecule type" value="Genomic_DNA"/>
</dbReference>
<dbReference type="InterPro" id="IPR002734">
    <property type="entry name" value="RibDG_C"/>
</dbReference>
<dbReference type="PANTHER" id="PTHR38011">
    <property type="entry name" value="DIHYDROFOLATE REDUCTASE FAMILY PROTEIN (AFU_ORTHOLOGUE AFUA_8G06820)"/>
    <property type="match status" value="1"/>
</dbReference>
<evidence type="ECO:0000259" key="1">
    <source>
        <dbReference type="Pfam" id="PF01872"/>
    </source>
</evidence>
<name>A0A242K6S3_9ENTE</name>
<dbReference type="EMBL" id="CP147247">
    <property type="protein sequence ID" value="WYJ90350.1"/>
    <property type="molecule type" value="Genomic_DNA"/>
</dbReference>
<dbReference type="Pfam" id="PF01872">
    <property type="entry name" value="RibD_C"/>
    <property type="match status" value="1"/>
</dbReference>
<reference evidence="3" key="2">
    <citation type="submission" date="2017-05" db="EMBL/GenBank/DDBJ databases">
        <authorList>
            <consortium name="The Broad Institute Genomics Platform"/>
            <consortium name="The Broad Institute Genomic Center for Infectious Diseases"/>
            <person name="Earl A."/>
            <person name="Manson A."/>
            <person name="Schwartman J."/>
            <person name="Gilmore M."/>
            <person name="Abouelleil A."/>
            <person name="Cao P."/>
            <person name="Chapman S."/>
            <person name="Cusick C."/>
            <person name="Shea T."/>
            <person name="Young S."/>
            <person name="Neafsey D."/>
            <person name="Nusbaum C."/>
            <person name="Birren B."/>
        </authorList>
    </citation>
    <scope>NUCLEOTIDE SEQUENCE</scope>
    <source>
        <strain evidence="3">9E7_DIV0242</strain>
    </source>
</reference>
<dbReference type="RefSeq" id="WP_086349746.1">
    <property type="nucleotide sequence ID" value="NZ_CP147247.1"/>
</dbReference>
<dbReference type="InterPro" id="IPR050765">
    <property type="entry name" value="Riboflavin_Biosynth_HTPR"/>
</dbReference>
<evidence type="ECO:0000313" key="4">
    <source>
        <dbReference type="Proteomes" id="UP000195141"/>
    </source>
</evidence>
<evidence type="ECO:0000313" key="2">
    <source>
        <dbReference type="EMBL" id="OTP14616.1"/>
    </source>
</evidence>
<organism evidence="2">
    <name type="scientific">Candidatus Enterococcus clewellii</name>
    <dbReference type="NCBI Taxonomy" id="1834193"/>
    <lineage>
        <taxon>Bacteria</taxon>
        <taxon>Bacillati</taxon>
        <taxon>Bacillota</taxon>
        <taxon>Bacilli</taxon>
        <taxon>Lactobacillales</taxon>
        <taxon>Enterococcaceae</taxon>
        <taxon>Enterococcus</taxon>
    </lineage>
</organism>
<accession>A0A242K6S3</accession>
<protein>
    <recommendedName>
        <fullName evidence="1">Bacterial bifunctional deaminase-reductase C-terminal domain-containing protein</fullName>
    </recommendedName>
</protein>
<dbReference type="Proteomes" id="UP000195141">
    <property type="component" value="Chromosome"/>
</dbReference>
<keyword evidence="4" id="KW-1185">Reference proteome</keyword>